<dbReference type="PROSITE" id="PS00213">
    <property type="entry name" value="LIPOCALIN"/>
    <property type="match status" value="1"/>
</dbReference>
<dbReference type="AlphaFoldDB" id="A0A8J1XQ47"/>
<dbReference type="EMBL" id="CAIIXF020000007">
    <property type="protein sequence ID" value="CAH1790037.1"/>
    <property type="molecule type" value="Genomic_DNA"/>
</dbReference>
<dbReference type="InterPro" id="IPR002449">
    <property type="entry name" value="Retinol-bd/Purpurin"/>
</dbReference>
<reference evidence="1" key="1">
    <citation type="submission" date="2022-03" db="EMBL/GenBank/DDBJ databases">
        <authorList>
            <person name="Martin C."/>
        </authorList>
    </citation>
    <scope>NUCLEOTIDE SEQUENCE</scope>
</reference>
<dbReference type="PANTHER" id="PTHR11873:SF0">
    <property type="entry name" value="LIPOCALIN-RELATED PROTEIN"/>
    <property type="match status" value="1"/>
</dbReference>
<dbReference type="PANTHER" id="PTHR11873">
    <property type="entry name" value="RETINOL-BINDING PROTEIN 4"/>
    <property type="match status" value="1"/>
</dbReference>
<dbReference type="GO" id="GO:0005501">
    <property type="term" value="F:retinoid binding"/>
    <property type="evidence" value="ECO:0007669"/>
    <property type="project" value="InterPro"/>
</dbReference>
<dbReference type="Proteomes" id="UP000749559">
    <property type="component" value="Unassembled WGS sequence"/>
</dbReference>
<protein>
    <submittedName>
        <fullName evidence="1">Uncharacterized protein</fullName>
    </submittedName>
</protein>
<gene>
    <name evidence="1" type="ORF">OFUS_LOCUS15299</name>
</gene>
<name>A0A8J1XQ47_OWEFU</name>
<dbReference type="InterPro" id="IPR003057">
    <property type="entry name" value="Invtbrt_color"/>
</dbReference>
<accession>A0A8J1XQ47</accession>
<dbReference type="OrthoDB" id="565904at2759"/>
<dbReference type="GO" id="GO:0031409">
    <property type="term" value="F:pigment binding"/>
    <property type="evidence" value="ECO:0007669"/>
    <property type="project" value="InterPro"/>
</dbReference>
<proteinExistence type="predicted"/>
<sequence length="225" mass="25852">MDRRRYIYIQMVILIFTEYQAVTPCKVANISAQENFQLGKFMGKWYEIKYIPLTHIPGEVLWTDYQVTFTQESQNLVSMYDMGRPKRTDEFCKESKHYLHTTDVPGKLQHSRGINSTRSDRCVVLTDYNNYAVQYGCRELLPDGRCAPGGVDSWVWSRAWTLPVDTMVMIDDFLNTTLCINMTTYVPNVNEKECSPETSAADVNYLATSVIYLAITLSVVSIAFE</sequence>
<evidence type="ECO:0000313" key="1">
    <source>
        <dbReference type="EMBL" id="CAH1790037.1"/>
    </source>
</evidence>
<evidence type="ECO:0000313" key="2">
    <source>
        <dbReference type="Proteomes" id="UP000749559"/>
    </source>
</evidence>
<dbReference type="Gene3D" id="2.40.128.20">
    <property type="match status" value="1"/>
</dbReference>
<dbReference type="PRINTS" id="PR01273">
    <property type="entry name" value="INVTBRTCOLOR"/>
</dbReference>
<dbReference type="SUPFAM" id="SSF50814">
    <property type="entry name" value="Lipocalins"/>
    <property type="match status" value="1"/>
</dbReference>
<comment type="caution">
    <text evidence="1">The sequence shown here is derived from an EMBL/GenBank/DDBJ whole genome shotgun (WGS) entry which is preliminary data.</text>
</comment>
<organism evidence="1 2">
    <name type="scientific">Owenia fusiformis</name>
    <name type="common">Polychaete worm</name>
    <dbReference type="NCBI Taxonomy" id="6347"/>
    <lineage>
        <taxon>Eukaryota</taxon>
        <taxon>Metazoa</taxon>
        <taxon>Spiralia</taxon>
        <taxon>Lophotrochozoa</taxon>
        <taxon>Annelida</taxon>
        <taxon>Polychaeta</taxon>
        <taxon>Sedentaria</taxon>
        <taxon>Canalipalpata</taxon>
        <taxon>Sabellida</taxon>
        <taxon>Oweniida</taxon>
        <taxon>Oweniidae</taxon>
        <taxon>Owenia</taxon>
    </lineage>
</organism>
<dbReference type="InterPro" id="IPR022272">
    <property type="entry name" value="Lipocalin_CS"/>
</dbReference>
<dbReference type="InterPro" id="IPR012674">
    <property type="entry name" value="Calycin"/>
</dbReference>
<dbReference type="GO" id="GO:0034632">
    <property type="term" value="F:retinol transmembrane transporter activity"/>
    <property type="evidence" value="ECO:0007669"/>
    <property type="project" value="InterPro"/>
</dbReference>
<keyword evidence="2" id="KW-1185">Reference proteome</keyword>